<keyword evidence="2" id="KW-1185">Reference proteome</keyword>
<dbReference type="STRING" id="1848.SAMN05443637_116180"/>
<name>A0A1M6XD91_PSETH</name>
<dbReference type="OrthoDB" id="3612465at2"/>
<dbReference type="Pfam" id="PF24830">
    <property type="entry name" value="DUF7714"/>
    <property type="match status" value="1"/>
</dbReference>
<protein>
    <submittedName>
        <fullName evidence="1">Uncharacterized protein</fullName>
    </submittedName>
</protein>
<gene>
    <name evidence="1" type="ORF">SAMN05443637_116180</name>
</gene>
<dbReference type="InterPro" id="IPR056131">
    <property type="entry name" value="DUF7714"/>
</dbReference>
<evidence type="ECO:0000313" key="2">
    <source>
        <dbReference type="Proteomes" id="UP000184363"/>
    </source>
</evidence>
<evidence type="ECO:0000313" key="1">
    <source>
        <dbReference type="EMBL" id="SHL03898.1"/>
    </source>
</evidence>
<reference evidence="1 2" key="1">
    <citation type="submission" date="2016-11" db="EMBL/GenBank/DDBJ databases">
        <authorList>
            <person name="Jaros S."/>
            <person name="Januszkiewicz K."/>
            <person name="Wedrychowicz H."/>
        </authorList>
    </citation>
    <scope>NUCLEOTIDE SEQUENCE [LARGE SCALE GENOMIC DNA]</scope>
    <source>
        <strain evidence="1 2">DSM 43832</strain>
    </source>
</reference>
<proteinExistence type="predicted"/>
<dbReference type="EMBL" id="FRAP01000016">
    <property type="protein sequence ID" value="SHL03898.1"/>
    <property type="molecule type" value="Genomic_DNA"/>
</dbReference>
<dbReference type="Proteomes" id="UP000184363">
    <property type="component" value="Unassembled WGS sequence"/>
</dbReference>
<dbReference type="AlphaFoldDB" id="A0A1M6XD91"/>
<organism evidence="1 2">
    <name type="scientific">Pseudonocardia thermophila</name>
    <dbReference type="NCBI Taxonomy" id="1848"/>
    <lineage>
        <taxon>Bacteria</taxon>
        <taxon>Bacillati</taxon>
        <taxon>Actinomycetota</taxon>
        <taxon>Actinomycetes</taxon>
        <taxon>Pseudonocardiales</taxon>
        <taxon>Pseudonocardiaceae</taxon>
        <taxon>Pseudonocardia</taxon>
    </lineage>
</organism>
<sequence length="300" mass="32473">MLIGGPNGVPERYRGVSVTTVPRDVLRDPAALREHLLGRDAYRRTRFVVARAAPGKGPVALLQVHRADPAPLFSPVIDVELIAGADECAYVVAPEADTAIPSALAAVAREHAPGARAVVVEGRYAHVSFIVDPRPVRIVVRDVVPPEPAKLADQARRVVEVLDDLAPVELVPQPVHLAELAGRRPAEHYLLPCRGSGGEVPGAQVSYLDEHPERADWTLLGCARSRQIHRHFYGDEPPTVDFCPKALRGPGPVLTKCCLQEAHVETGPGWAAVPWGSSLRHVEEALRALVEQETPAWRPA</sequence>
<accession>A0A1M6XD91</accession>